<dbReference type="HOGENOM" id="CLU_032339_0_0_1"/>
<dbReference type="OrthoDB" id="423313at2759"/>
<sequence>MIVEEIPFGDQSAPERHRYPPPGRPSFKTNTTPEKPKWDKSRAVKGKPTSHLRGNLRPDKKYVTTWNYGGMTNEVFVWMNAIHLGLISDRIPILFPLIGCEVQVGVGAETLSAGSFFDLPRLSEAIGHPVLDWQDVKKGRFDRAFHETDYSFHNDDELLGCWSVVQTFDDSKKPLNREGPHFLHLDVQYTAVPPTVKLNGTGTGWHTSFEGLSHLMSPAGRSDALSLEPPLPTFGKRPLPPMTPHPKPDDQLACFDNLYWVWSKVVWEWEQFPSPTWDAVGTHLHFTKEADEIATMYLKTIFGLRDHQEVPPFVSIHVRHADFKNLCPDPTNVKSCYAPISEYARHVQELTAELARNRGPNSPLSHVTEVIVMSDETDQEWWDEVDAMGWRQTRPYEDQIARDYGRR</sequence>
<accession>A0A0C3PN24</accession>
<dbReference type="Proteomes" id="UP000054248">
    <property type="component" value="Unassembled WGS sequence"/>
</dbReference>
<protein>
    <submittedName>
        <fullName evidence="2">Uncharacterized protein</fullName>
    </submittedName>
</protein>
<proteinExistence type="predicted"/>
<reference evidence="3" key="2">
    <citation type="submission" date="2015-01" db="EMBL/GenBank/DDBJ databases">
        <title>Evolutionary Origins and Diversification of the Mycorrhizal Mutualists.</title>
        <authorList>
            <consortium name="DOE Joint Genome Institute"/>
            <consortium name="Mycorrhizal Genomics Consortium"/>
            <person name="Kohler A."/>
            <person name="Kuo A."/>
            <person name="Nagy L.G."/>
            <person name="Floudas D."/>
            <person name="Copeland A."/>
            <person name="Barry K.W."/>
            <person name="Cichocki N."/>
            <person name="Veneault-Fourrey C."/>
            <person name="LaButti K."/>
            <person name="Lindquist E.A."/>
            <person name="Lipzen A."/>
            <person name="Lundell T."/>
            <person name="Morin E."/>
            <person name="Murat C."/>
            <person name="Riley R."/>
            <person name="Ohm R."/>
            <person name="Sun H."/>
            <person name="Tunlid A."/>
            <person name="Henrissat B."/>
            <person name="Grigoriev I.V."/>
            <person name="Hibbett D.S."/>
            <person name="Martin F."/>
        </authorList>
    </citation>
    <scope>NUCLEOTIDE SEQUENCE [LARGE SCALE GENOMIC DNA]</scope>
    <source>
        <strain evidence="3">MUT 4182</strain>
    </source>
</reference>
<name>A0A0C3PN24_9AGAM</name>
<evidence type="ECO:0000256" key="1">
    <source>
        <dbReference type="SAM" id="MobiDB-lite"/>
    </source>
</evidence>
<evidence type="ECO:0000313" key="3">
    <source>
        <dbReference type="Proteomes" id="UP000054248"/>
    </source>
</evidence>
<dbReference type="AlphaFoldDB" id="A0A0C3PN24"/>
<dbReference type="EMBL" id="KN823822">
    <property type="protein sequence ID" value="KIO15780.1"/>
    <property type="molecule type" value="Genomic_DNA"/>
</dbReference>
<keyword evidence="3" id="KW-1185">Reference proteome</keyword>
<dbReference type="STRING" id="1051891.A0A0C3PN24"/>
<feature type="region of interest" description="Disordered" evidence="1">
    <location>
        <begin position="1"/>
        <end position="56"/>
    </location>
</feature>
<reference evidence="2 3" key="1">
    <citation type="submission" date="2014-04" db="EMBL/GenBank/DDBJ databases">
        <authorList>
            <consortium name="DOE Joint Genome Institute"/>
            <person name="Kuo A."/>
            <person name="Girlanda M."/>
            <person name="Perotto S."/>
            <person name="Kohler A."/>
            <person name="Nagy L.G."/>
            <person name="Floudas D."/>
            <person name="Copeland A."/>
            <person name="Barry K.W."/>
            <person name="Cichocki N."/>
            <person name="Veneault-Fourrey C."/>
            <person name="LaButti K."/>
            <person name="Lindquist E.A."/>
            <person name="Lipzen A."/>
            <person name="Lundell T."/>
            <person name="Morin E."/>
            <person name="Murat C."/>
            <person name="Sun H."/>
            <person name="Tunlid A."/>
            <person name="Henrissat B."/>
            <person name="Grigoriev I.V."/>
            <person name="Hibbett D.S."/>
            <person name="Martin F."/>
            <person name="Nordberg H.P."/>
            <person name="Cantor M.N."/>
            <person name="Hua S.X."/>
        </authorList>
    </citation>
    <scope>NUCLEOTIDE SEQUENCE [LARGE SCALE GENOMIC DNA]</scope>
    <source>
        <strain evidence="2 3">MUT 4182</strain>
    </source>
</reference>
<evidence type="ECO:0000313" key="2">
    <source>
        <dbReference type="EMBL" id="KIO15780.1"/>
    </source>
</evidence>
<organism evidence="2 3">
    <name type="scientific">Tulasnella calospora MUT 4182</name>
    <dbReference type="NCBI Taxonomy" id="1051891"/>
    <lineage>
        <taxon>Eukaryota</taxon>
        <taxon>Fungi</taxon>
        <taxon>Dikarya</taxon>
        <taxon>Basidiomycota</taxon>
        <taxon>Agaricomycotina</taxon>
        <taxon>Agaricomycetes</taxon>
        <taxon>Cantharellales</taxon>
        <taxon>Tulasnellaceae</taxon>
        <taxon>Tulasnella</taxon>
    </lineage>
</organism>
<gene>
    <name evidence="2" type="ORF">M407DRAFT_86765</name>
</gene>